<feature type="compositionally biased region" description="Basic residues" evidence="1">
    <location>
        <begin position="1"/>
        <end position="12"/>
    </location>
</feature>
<evidence type="ECO:0000256" key="1">
    <source>
        <dbReference type="SAM" id="MobiDB-lite"/>
    </source>
</evidence>
<feature type="non-terminal residue" evidence="2">
    <location>
        <position position="1"/>
    </location>
</feature>
<name>A0AA38GK68_TAXCH</name>
<keyword evidence="3" id="KW-1185">Reference proteome</keyword>
<feature type="region of interest" description="Disordered" evidence="1">
    <location>
        <begin position="66"/>
        <end position="85"/>
    </location>
</feature>
<gene>
    <name evidence="2" type="ORF">KI387_018440</name>
</gene>
<comment type="caution">
    <text evidence="2">The sequence shown here is derived from an EMBL/GenBank/DDBJ whole genome shotgun (WGS) entry which is preliminary data.</text>
</comment>
<feature type="region of interest" description="Disordered" evidence="1">
    <location>
        <begin position="1"/>
        <end position="49"/>
    </location>
</feature>
<proteinExistence type="predicted"/>
<organism evidence="2 3">
    <name type="scientific">Taxus chinensis</name>
    <name type="common">Chinese yew</name>
    <name type="synonym">Taxus wallichiana var. chinensis</name>
    <dbReference type="NCBI Taxonomy" id="29808"/>
    <lineage>
        <taxon>Eukaryota</taxon>
        <taxon>Viridiplantae</taxon>
        <taxon>Streptophyta</taxon>
        <taxon>Embryophyta</taxon>
        <taxon>Tracheophyta</taxon>
        <taxon>Spermatophyta</taxon>
        <taxon>Pinopsida</taxon>
        <taxon>Pinidae</taxon>
        <taxon>Conifers II</taxon>
        <taxon>Cupressales</taxon>
        <taxon>Taxaceae</taxon>
        <taxon>Taxus</taxon>
    </lineage>
</organism>
<evidence type="ECO:0000313" key="3">
    <source>
        <dbReference type="Proteomes" id="UP000824469"/>
    </source>
</evidence>
<sequence>VYKEKPVKKHAKGKEFASLEHNNAKNPNPNKGIIVTENNGGGSNKYQFQTPKLTDDSLIEVRNKKNQRKSFSEPHFEMEKSHAQDEKLLPSKKLDNILKEAGKEDFPCKQQGEMILEETMGPFTNPFDNIL</sequence>
<feature type="compositionally biased region" description="Polar residues" evidence="1">
    <location>
        <begin position="20"/>
        <end position="29"/>
    </location>
</feature>
<protein>
    <submittedName>
        <fullName evidence="2">Uncharacterized protein</fullName>
    </submittedName>
</protein>
<dbReference type="Proteomes" id="UP000824469">
    <property type="component" value="Unassembled WGS sequence"/>
</dbReference>
<dbReference type="AlphaFoldDB" id="A0AA38GK68"/>
<feature type="compositionally biased region" description="Basic and acidic residues" evidence="1">
    <location>
        <begin position="70"/>
        <end position="85"/>
    </location>
</feature>
<feature type="non-terminal residue" evidence="2">
    <location>
        <position position="131"/>
    </location>
</feature>
<accession>A0AA38GK68</accession>
<reference evidence="2 3" key="1">
    <citation type="journal article" date="2021" name="Nat. Plants">
        <title>The Taxus genome provides insights into paclitaxel biosynthesis.</title>
        <authorList>
            <person name="Xiong X."/>
            <person name="Gou J."/>
            <person name="Liao Q."/>
            <person name="Li Y."/>
            <person name="Zhou Q."/>
            <person name="Bi G."/>
            <person name="Li C."/>
            <person name="Du R."/>
            <person name="Wang X."/>
            <person name="Sun T."/>
            <person name="Guo L."/>
            <person name="Liang H."/>
            <person name="Lu P."/>
            <person name="Wu Y."/>
            <person name="Zhang Z."/>
            <person name="Ro D.K."/>
            <person name="Shang Y."/>
            <person name="Huang S."/>
            <person name="Yan J."/>
        </authorList>
    </citation>
    <scope>NUCLEOTIDE SEQUENCE [LARGE SCALE GENOMIC DNA]</scope>
    <source>
        <strain evidence="2">Ta-2019</strain>
    </source>
</reference>
<dbReference type="EMBL" id="JAHRHJ020000003">
    <property type="protein sequence ID" value="KAH9323801.1"/>
    <property type="molecule type" value="Genomic_DNA"/>
</dbReference>
<evidence type="ECO:0000313" key="2">
    <source>
        <dbReference type="EMBL" id="KAH9323801.1"/>
    </source>
</evidence>